<dbReference type="InterPro" id="IPR011008">
    <property type="entry name" value="Dimeric_a/b-barrel"/>
</dbReference>
<dbReference type="PANTHER" id="PTHR37828">
    <property type="entry name" value="GSR2449 PROTEIN"/>
    <property type="match status" value="1"/>
</dbReference>
<dbReference type="InterPro" id="IPR005545">
    <property type="entry name" value="YCII"/>
</dbReference>
<feature type="domain" description="YCII-related" evidence="2">
    <location>
        <begin position="2"/>
        <end position="75"/>
    </location>
</feature>
<dbReference type="Gene3D" id="3.30.70.1060">
    <property type="entry name" value="Dimeric alpha+beta barrel"/>
    <property type="match status" value="1"/>
</dbReference>
<dbReference type="OrthoDB" id="9814407at2"/>
<dbReference type="Pfam" id="PF03795">
    <property type="entry name" value="YCII"/>
    <property type="match status" value="1"/>
</dbReference>
<gene>
    <name evidence="3" type="ORF">EDC38_2948</name>
</gene>
<evidence type="ECO:0000313" key="4">
    <source>
        <dbReference type="Proteomes" id="UP000273643"/>
    </source>
</evidence>
<keyword evidence="4" id="KW-1185">Reference proteome</keyword>
<proteinExistence type="inferred from homology"/>
<dbReference type="SUPFAM" id="SSF54909">
    <property type="entry name" value="Dimeric alpha+beta barrel"/>
    <property type="match status" value="1"/>
</dbReference>
<reference evidence="3 4" key="1">
    <citation type="submission" date="2018-11" db="EMBL/GenBank/DDBJ databases">
        <title>Genomic Encyclopedia of Type Strains, Phase IV (KMG-IV): sequencing the most valuable type-strain genomes for metagenomic binning, comparative biology and taxonomic classification.</title>
        <authorList>
            <person name="Goeker M."/>
        </authorList>
    </citation>
    <scope>NUCLEOTIDE SEQUENCE [LARGE SCALE GENOMIC DNA]</scope>
    <source>
        <strain evidence="3 4">DSM 16974</strain>
    </source>
</reference>
<organism evidence="3 4">
    <name type="scientific">Marinimicrobium koreense</name>
    <dbReference type="NCBI Taxonomy" id="306545"/>
    <lineage>
        <taxon>Bacteria</taxon>
        <taxon>Pseudomonadati</taxon>
        <taxon>Pseudomonadota</taxon>
        <taxon>Gammaproteobacteria</taxon>
        <taxon>Cellvibrionales</taxon>
        <taxon>Cellvibrionaceae</taxon>
        <taxon>Marinimicrobium</taxon>
    </lineage>
</organism>
<dbReference type="EMBL" id="RJUK01000003">
    <property type="protein sequence ID" value="ROQ17976.1"/>
    <property type="molecule type" value="Genomic_DNA"/>
</dbReference>
<comment type="caution">
    <text evidence="3">The sequence shown here is derived from an EMBL/GenBank/DDBJ whole genome shotgun (WGS) entry which is preliminary data.</text>
</comment>
<dbReference type="AlphaFoldDB" id="A0A3N1NZ68"/>
<evidence type="ECO:0000313" key="3">
    <source>
        <dbReference type="EMBL" id="ROQ17976.1"/>
    </source>
</evidence>
<protein>
    <submittedName>
        <fullName evidence="3">Uncharacterized protein YciI</fullName>
    </submittedName>
</protein>
<accession>A0A3N1NZ68</accession>
<evidence type="ECO:0000256" key="1">
    <source>
        <dbReference type="ARBA" id="ARBA00007689"/>
    </source>
</evidence>
<comment type="similarity">
    <text evidence="1">Belongs to the YciI family.</text>
</comment>
<dbReference type="Proteomes" id="UP000273643">
    <property type="component" value="Unassembled WGS sequence"/>
</dbReference>
<sequence>MFMVLLKFSHNKSRAGELMELHNQWLTQGFDDGVFLVSGSLQPKRGGAILAHNCSKEALVERVSRDPFVAEQVVDSEILEVTPNKASREMTFLLP</sequence>
<evidence type="ECO:0000259" key="2">
    <source>
        <dbReference type="Pfam" id="PF03795"/>
    </source>
</evidence>
<name>A0A3N1NZ68_9GAMM</name>
<dbReference type="PANTHER" id="PTHR37828:SF1">
    <property type="entry name" value="YCII-RELATED DOMAIN-CONTAINING PROTEIN"/>
    <property type="match status" value="1"/>
</dbReference>